<organism evidence="2 3">
    <name type="scientific">Clonostachys rhizophaga</name>
    <dbReference type="NCBI Taxonomy" id="160324"/>
    <lineage>
        <taxon>Eukaryota</taxon>
        <taxon>Fungi</taxon>
        <taxon>Dikarya</taxon>
        <taxon>Ascomycota</taxon>
        <taxon>Pezizomycotina</taxon>
        <taxon>Sordariomycetes</taxon>
        <taxon>Hypocreomycetidae</taxon>
        <taxon>Hypocreales</taxon>
        <taxon>Bionectriaceae</taxon>
        <taxon>Clonostachys</taxon>
    </lineage>
</organism>
<feature type="compositionally biased region" description="Polar residues" evidence="1">
    <location>
        <begin position="784"/>
        <end position="800"/>
    </location>
</feature>
<reference evidence="2" key="1">
    <citation type="submission" date="2021-10" db="EMBL/GenBank/DDBJ databases">
        <authorList>
            <person name="Piombo E."/>
        </authorList>
    </citation>
    <scope>NUCLEOTIDE SEQUENCE</scope>
</reference>
<dbReference type="Pfam" id="PF00300">
    <property type="entry name" value="His_Phos_1"/>
    <property type="match status" value="1"/>
</dbReference>
<keyword evidence="3" id="KW-1185">Reference proteome</keyword>
<dbReference type="EMBL" id="CABFNQ020000737">
    <property type="protein sequence ID" value="CAH0028905.1"/>
    <property type="molecule type" value="Genomic_DNA"/>
</dbReference>
<dbReference type="InterPro" id="IPR051710">
    <property type="entry name" value="Phosphatase_SH3-domain"/>
</dbReference>
<dbReference type="Gene3D" id="3.40.50.1240">
    <property type="entry name" value="Phosphoglycerate mutase-like"/>
    <property type="match status" value="1"/>
</dbReference>
<name>A0A9N9VV32_9HYPO</name>
<dbReference type="PANTHER" id="PTHR16469:SF51">
    <property type="entry name" value="TRANSCRIPTION FACTOR TAU 55 KDA SUBUNIT"/>
    <property type="match status" value="1"/>
</dbReference>
<dbReference type="CDD" id="cd07040">
    <property type="entry name" value="HP"/>
    <property type="match status" value="1"/>
</dbReference>
<dbReference type="PANTHER" id="PTHR16469">
    <property type="entry name" value="UBIQUITIN-ASSOCIATED AND SH3 DOMAIN-CONTAINING BA-RELATED"/>
    <property type="match status" value="1"/>
</dbReference>
<evidence type="ECO:0000313" key="3">
    <source>
        <dbReference type="Proteomes" id="UP000696573"/>
    </source>
</evidence>
<dbReference type="InterPro" id="IPR029033">
    <property type="entry name" value="His_PPase_superfam"/>
</dbReference>
<dbReference type="OrthoDB" id="5354164at2759"/>
<proteinExistence type="predicted"/>
<gene>
    <name evidence="2" type="ORF">CRHIZ90672A_00012985</name>
</gene>
<feature type="region of interest" description="Disordered" evidence="1">
    <location>
        <begin position="775"/>
        <end position="812"/>
    </location>
</feature>
<evidence type="ECO:0000313" key="2">
    <source>
        <dbReference type="EMBL" id="CAH0028905.1"/>
    </source>
</evidence>
<accession>A0A9N9VV32</accession>
<protein>
    <submittedName>
        <fullName evidence="2">Uncharacterized protein</fullName>
    </submittedName>
</protein>
<comment type="caution">
    <text evidence="2">The sequence shown here is derived from an EMBL/GenBank/DDBJ whole genome shotgun (WGS) entry which is preliminary data.</text>
</comment>
<dbReference type="InterPro" id="IPR013078">
    <property type="entry name" value="His_Pase_superF_clade-1"/>
</dbReference>
<sequence>MSSIGKINGSIFGATQETTLALANLNFDFALYKVEAPAEYQALGKCLTKNRLNAAESGNEHIFARKLAALFSQALPPTPNLVRIYGNRASEIVQEVSNDTAKGSNNRGLFSNWLGPDATSIWAAATSGSGAISAHLLACMLARIWSPSEAVAIWKEIIQARKDILSKIDVSDPMKPAAHFAAQIDLTESQISGWDSSARAWLEVADKSKLRQQKQLLLLIENAGIPINDESDTYTSVLKAWTTALTAMENIASGIPQSIKDGSALLALSSWHLYPDMFVLGAGPDPVIQNDPLVPVGGMVTLGQTSYSARSDDRPFWSLPLAYLKYYGDPVTTSRIFGDHASRLSISEFNYVVFGSILSNWGVYGKNISMAAEFFVVLDEFLLRNSCYDLKGHESWTRMLSKTAQRYLSASENEKKFIECLVMRGHRRYKNFLSSMSDQWLPLWGLAHADTMISLAKDRDTAVAILRLLAENIGCTDPKSLLIRYACQKEEDHFTKKDYSKQDTTPGTRIWEYASAIKSSENSKKRKLDPLMDLSGHIRWSSVDASSWSKDSHGEEYKDVNDVIAMSIGDSVFRWQSNPVTLPLGIRPFDTRPLDILPVNFESFDSEVGSFNSEIKGFDPEVESFVPEFESFDSEVESFDSEEIRYECIIGDPTDAALFKRVDRNISGSSMLEIELVLNILRCGWLDINKMVEFLDFSGECQRSRVPQNVQSLRALAAAISVYELMPGATISTGVFSSPLEEALWLPSEPGEVDSGMNSEIELKEKGSLFHRSSVNPKDIFTQDPGTPFSNTSWGSQQGEVKSPEGPPEPRDRKIRTVELSRAQVFACIAMFETRNINLDPRSLEPVMAISTGNSLYVAMPLISDPFDCPDPSEVKHVVGNIGRPGISLMIPPVVPMVRKVDESRWVMINHTDFDGYLSDSFQHTSLHLSFTRYELPVISEHGYQGAEASFIETIVSIFDHQPENPCVIRSARNWIGRLSTTALSVQQGARTVILKHADQVCWECLLQRYQMDSSEKRGEGHSPGGTKTVMRNTRRQHFTNSTPISNLPPYLLSGPSLLRLASKMPVTQILLLRHGDRQPWSLNPATGEYSSREPFPTGLPADPPLAPGGVSQSKETAKHLSSYLKEHADQGRLRIYSSLFYRCLETLRPSVVALRDTVGDSSVALDKLQVRGETGIGEWFGRAWFVQPRPGDAAQLGKFFPWVDENYKPKLTPADKGEKIHELHDRVAKALALVIEDVDNEFVATGKGDQEVTLLFCSHAAAIIASGRALTGNVPADYDEIDFGCFTSGISKFVRKKVPAAGEAYFNDDWRNSGGVAGGWDCELNSDTSHLSSGPQNGWHFQGDQAFDSYEAASKMGVTELSGSRDP</sequence>
<evidence type="ECO:0000256" key="1">
    <source>
        <dbReference type="SAM" id="MobiDB-lite"/>
    </source>
</evidence>
<dbReference type="SUPFAM" id="SSF53254">
    <property type="entry name" value="Phosphoglycerate mutase-like"/>
    <property type="match status" value="1"/>
</dbReference>
<dbReference type="Proteomes" id="UP000696573">
    <property type="component" value="Unassembled WGS sequence"/>
</dbReference>